<evidence type="ECO:0000259" key="1">
    <source>
        <dbReference type="Pfam" id="PF09918"/>
    </source>
</evidence>
<dbReference type="RefSeq" id="WP_155306634.1">
    <property type="nucleotide sequence ID" value="NZ_AP021875.1"/>
</dbReference>
<name>A0A5K7ZI01_9BACT</name>
<dbReference type="PANTHER" id="PTHR40101:SF1">
    <property type="entry name" value="4FE-4S DOMAIN-CONTAINING PROTEIN"/>
    <property type="match status" value="1"/>
</dbReference>
<evidence type="ECO:0000313" key="2">
    <source>
        <dbReference type="EMBL" id="BBO77954.1"/>
    </source>
</evidence>
<dbReference type="Pfam" id="PF09918">
    <property type="entry name" value="DUF2148"/>
    <property type="match status" value="1"/>
</dbReference>
<dbReference type="AlphaFoldDB" id="A0A5K7ZI01"/>
<proteinExistence type="predicted"/>
<dbReference type="EMBL" id="AP021875">
    <property type="protein sequence ID" value="BBO77954.1"/>
    <property type="molecule type" value="Genomic_DNA"/>
</dbReference>
<evidence type="ECO:0000313" key="3">
    <source>
        <dbReference type="Proteomes" id="UP000427769"/>
    </source>
</evidence>
<sequence length="223" mass="24843">MERSIKQYETDRKEAVRIAARLMLASGTTTPRVGGVGECTIHIVDDECDIEDICQQMEAMADIKKSWGFFRRDAAILRDADAVLIGTSLRSLTDPADINCNMCGKLVCEYLKDEEKLPADPEVAFTGPLCTFRAANIAYAVDGMVSQARNLGIDYGVYWSVGAAAIRMGLLPRATGFALAVAISITEKSPFRDIPLKYDEINQRTMNDRMINRLWPQFRSIYS</sequence>
<reference evidence="2 3" key="1">
    <citation type="submission" date="2019-11" db="EMBL/GenBank/DDBJ databases">
        <title>Comparative genomics of hydrocarbon-degrading Desulfosarcina strains.</title>
        <authorList>
            <person name="Watanabe M."/>
            <person name="Kojima H."/>
            <person name="Fukui M."/>
        </authorList>
    </citation>
    <scope>NUCLEOTIDE SEQUENCE [LARGE SCALE GENOMIC DNA]</scope>
    <source>
        <strain evidence="2 3">PP31</strain>
    </source>
</reference>
<dbReference type="PANTHER" id="PTHR40101">
    <property type="entry name" value="CONSERVED PROTEIN"/>
    <property type="match status" value="1"/>
</dbReference>
<gene>
    <name evidence="2" type="ORF">DSCW_53710</name>
</gene>
<protein>
    <recommendedName>
        <fullName evidence="1">DUF2148 domain-containing protein</fullName>
    </recommendedName>
</protein>
<feature type="domain" description="DUF2148" evidence="1">
    <location>
        <begin position="126"/>
        <end position="193"/>
    </location>
</feature>
<keyword evidence="3" id="KW-1185">Reference proteome</keyword>
<dbReference type="Proteomes" id="UP000427769">
    <property type="component" value="Chromosome"/>
</dbReference>
<dbReference type="KEGG" id="dwd:DSCW_53710"/>
<accession>A0A5K7ZI01</accession>
<organism evidence="2 3">
    <name type="scientific">Desulfosarcina widdelii</name>
    <dbReference type="NCBI Taxonomy" id="947919"/>
    <lineage>
        <taxon>Bacteria</taxon>
        <taxon>Pseudomonadati</taxon>
        <taxon>Thermodesulfobacteriota</taxon>
        <taxon>Desulfobacteria</taxon>
        <taxon>Desulfobacterales</taxon>
        <taxon>Desulfosarcinaceae</taxon>
        <taxon>Desulfosarcina</taxon>
    </lineage>
</organism>
<dbReference type="InterPro" id="IPR019224">
    <property type="entry name" value="DUF2148"/>
</dbReference>
<dbReference type="OrthoDB" id="5505478at2"/>